<evidence type="ECO:0000256" key="2">
    <source>
        <dbReference type="ARBA" id="ARBA00022729"/>
    </source>
</evidence>
<evidence type="ECO:0000256" key="1">
    <source>
        <dbReference type="ARBA" id="ARBA00004442"/>
    </source>
</evidence>
<organism evidence="6">
    <name type="scientific">human gut metagenome</name>
    <dbReference type="NCBI Taxonomy" id="408170"/>
    <lineage>
        <taxon>unclassified sequences</taxon>
        <taxon>metagenomes</taxon>
        <taxon>organismal metagenomes</taxon>
    </lineage>
</organism>
<dbReference type="Gene3D" id="1.25.40.390">
    <property type="match status" value="1"/>
</dbReference>
<comment type="subcellular location">
    <subcellularLocation>
        <location evidence="1">Cell outer membrane</location>
    </subcellularLocation>
</comment>
<protein>
    <submittedName>
        <fullName evidence="6">Protein containing RagB/SusD domain protein</fullName>
    </submittedName>
</protein>
<dbReference type="EMBL" id="AJWY01000928">
    <property type="protein sequence ID" value="EKC80489.1"/>
    <property type="molecule type" value="Genomic_DNA"/>
</dbReference>
<evidence type="ECO:0000256" key="4">
    <source>
        <dbReference type="ARBA" id="ARBA00023237"/>
    </source>
</evidence>
<name>K1UK26_9ZZZZ</name>
<dbReference type="Pfam" id="PF07980">
    <property type="entry name" value="SusD_RagB"/>
    <property type="match status" value="1"/>
</dbReference>
<evidence type="ECO:0000313" key="6">
    <source>
        <dbReference type="EMBL" id="EKC80489.1"/>
    </source>
</evidence>
<dbReference type="AlphaFoldDB" id="K1UK26"/>
<keyword evidence="2" id="KW-0732">Signal</keyword>
<dbReference type="SUPFAM" id="SSF48452">
    <property type="entry name" value="TPR-like"/>
    <property type="match status" value="1"/>
</dbReference>
<proteinExistence type="predicted"/>
<evidence type="ECO:0000256" key="3">
    <source>
        <dbReference type="ARBA" id="ARBA00023136"/>
    </source>
</evidence>
<sequence>EWSFSLINLNNLPSTSTAEPYYNFTSLKSSEVIWLYGNVSDLTEFNNETVSREEEDPDYPGWGINITYYRKAFTASDDLLESFKDGDLRKEKYIAKEYNRINNSFYPDYYSSFGKYQLSAMGEPNGSENFALSFRLSEAYLNLAEAAAYNNEESKALSAMRTLLENRYEPEKLVVPAGLTGETLKNFIKAERRKELCFEGQRWFDLRRYGM</sequence>
<feature type="non-terminal residue" evidence="6">
    <location>
        <position position="1"/>
    </location>
</feature>
<dbReference type="InterPro" id="IPR011990">
    <property type="entry name" value="TPR-like_helical_dom_sf"/>
</dbReference>
<evidence type="ECO:0000259" key="5">
    <source>
        <dbReference type="Pfam" id="PF07980"/>
    </source>
</evidence>
<feature type="domain" description="RagB/SusD" evidence="5">
    <location>
        <begin position="84"/>
        <end position="209"/>
    </location>
</feature>
<accession>K1UK26</accession>
<comment type="caution">
    <text evidence="6">The sequence shown here is derived from an EMBL/GenBank/DDBJ whole genome shotgun (WGS) entry which is preliminary data.</text>
</comment>
<keyword evidence="3" id="KW-0472">Membrane</keyword>
<dbReference type="InterPro" id="IPR012944">
    <property type="entry name" value="SusD_RagB_dom"/>
</dbReference>
<feature type="non-terminal residue" evidence="6">
    <location>
        <position position="211"/>
    </location>
</feature>
<keyword evidence="4" id="KW-0998">Cell outer membrane</keyword>
<reference evidence="6" key="1">
    <citation type="journal article" date="2013" name="Environ. Microbiol.">
        <title>Microbiota from the distal guts of lean and obese adolescents exhibit partial functional redundancy besides clear differences in community structure.</title>
        <authorList>
            <person name="Ferrer M."/>
            <person name="Ruiz A."/>
            <person name="Lanza F."/>
            <person name="Haange S.B."/>
            <person name="Oberbach A."/>
            <person name="Till H."/>
            <person name="Bargiela R."/>
            <person name="Campoy C."/>
            <person name="Segura M.T."/>
            <person name="Richter M."/>
            <person name="von Bergen M."/>
            <person name="Seifert J."/>
            <person name="Suarez A."/>
        </authorList>
    </citation>
    <scope>NUCLEOTIDE SEQUENCE</scope>
</reference>
<dbReference type="GO" id="GO:0009279">
    <property type="term" value="C:cell outer membrane"/>
    <property type="evidence" value="ECO:0007669"/>
    <property type="project" value="UniProtKB-SubCell"/>
</dbReference>
<gene>
    <name evidence="6" type="ORF">LEA_01327</name>
</gene>